<proteinExistence type="predicted"/>
<dbReference type="EMBL" id="CP134146">
    <property type="protein sequence ID" value="WNC67241.1"/>
    <property type="molecule type" value="Genomic_DNA"/>
</dbReference>
<accession>A0ABY9TEW4</accession>
<dbReference type="Gene3D" id="3.40.630.30">
    <property type="match status" value="1"/>
</dbReference>
<reference evidence="3" key="1">
    <citation type="submission" date="2023-09" db="EMBL/GenBank/DDBJ databases">
        <authorList>
            <person name="Li S."/>
            <person name="Li X."/>
            <person name="Zhang C."/>
            <person name="Zhao Z."/>
        </authorList>
    </citation>
    <scope>NUCLEOTIDE SEQUENCE [LARGE SCALE GENOMIC DNA]</scope>
    <source>
        <strain evidence="3">SQ345</strain>
    </source>
</reference>
<dbReference type="InterPro" id="IPR016181">
    <property type="entry name" value="Acyl_CoA_acyltransferase"/>
</dbReference>
<organism evidence="2 3">
    <name type="scientific">Thalassotalea nanhaiensis</name>
    <dbReference type="NCBI Taxonomy" id="3065648"/>
    <lineage>
        <taxon>Bacteria</taxon>
        <taxon>Pseudomonadati</taxon>
        <taxon>Pseudomonadota</taxon>
        <taxon>Gammaproteobacteria</taxon>
        <taxon>Alteromonadales</taxon>
        <taxon>Colwelliaceae</taxon>
        <taxon>Thalassotalea</taxon>
    </lineage>
</organism>
<dbReference type="PROSITE" id="PS51186">
    <property type="entry name" value="GNAT"/>
    <property type="match status" value="1"/>
</dbReference>
<gene>
    <name evidence="2" type="ORF">RI845_12005</name>
</gene>
<evidence type="ECO:0000313" key="3">
    <source>
        <dbReference type="Proteomes" id="UP001248581"/>
    </source>
</evidence>
<dbReference type="SUPFAM" id="SSF55729">
    <property type="entry name" value="Acyl-CoA N-acyltransferases (Nat)"/>
    <property type="match status" value="1"/>
</dbReference>
<evidence type="ECO:0000313" key="2">
    <source>
        <dbReference type="EMBL" id="WNC67241.1"/>
    </source>
</evidence>
<dbReference type="Proteomes" id="UP001248581">
    <property type="component" value="Chromosome"/>
</dbReference>
<protein>
    <submittedName>
        <fullName evidence="2">GNAT family N-acetyltransferase</fullName>
    </submittedName>
</protein>
<dbReference type="InterPro" id="IPR000182">
    <property type="entry name" value="GNAT_dom"/>
</dbReference>
<name>A0ABY9TEW4_9GAMM</name>
<evidence type="ECO:0000259" key="1">
    <source>
        <dbReference type="PROSITE" id="PS51186"/>
    </source>
</evidence>
<keyword evidence="3" id="KW-1185">Reference proteome</keyword>
<feature type="domain" description="N-acetyltransferase" evidence="1">
    <location>
        <begin position="3"/>
        <end position="173"/>
    </location>
</feature>
<dbReference type="RefSeq" id="WP_348386405.1">
    <property type="nucleotide sequence ID" value="NZ_CP134146.1"/>
</dbReference>
<dbReference type="Pfam" id="PF00583">
    <property type="entry name" value="Acetyltransf_1"/>
    <property type="match status" value="1"/>
</dbReference>
<sequence>MSINFQPLNKHDVNFSNVLDLYREAFPEIRRVPQWLLRYKMRKGKAGFSVIYDHDTWLGFIYTTEYKDIIYVQFMAITESLRSSGYGSKVIDSIKDMYCGKRIVLNIEELNEQAENYPQRLKRKAFYEKNDFNSSGYIVKEPAERVEVLIFGGNISKEEIEEMYKSLMGFPFGLLIKPEVFKI</sequence>